<dbReference type="Gene3D" id="3.40.710.10">
    <property type="entry name" value="DD-peptidase/beta-lactamase superfamily"/>
    <property type="match status" value="1"/>
</dbReference>
<dbReference type="STRING" id="45067.Llan_2277"/>
<dbReference type="Pfam" id="PF02113">
    <property type="entry name" value="Peptidase_S13"/>
    <property type="match status" value="1"/>
</dbReference>
<dbReference type="PATRIC" id="fig|45067.4.peg.2388"/>
<sequence>MHICRHLIFAVLLLQVFSIEAKSILLINAIEKAPSILINNQKVQAKYDVINNTPFTLKNNALTNIPSGVRQITTGQRTCQHSFNLLPGTGCILILEINAAAMKGNIHEGPKICQTSNNAAYCSVPASQDVLLVKKNKDIDAILNKPLYQNSKWGLRVIDLKTGSVLINLRPHYQFFIGSVRKLFSVGALLNQVGSNYRFRTPLIYKGTLDANGVLNGDLILIASGDLTMGGRTLPNGTIAISNFDHNEANTLGNAILTSPDPLAGYKTLAKRVYDFGIKRVTGNVIIDDRLFVPFRYRNEFNVRPIFVNDDVIDVSMEPTRIGNLASVNWRPVSAAFTITSELLTTDPNTVTSYKLDPELPSCIGTTPCQGQVTGNLSINFIPPFTYQFPLVQTFRVVEPANYARTVFIEALKNAGVMIDASSIAQNPTPPIGPYTPITELVSPPFSEYAKFILKVSYNIGADVSLILFGLTQGVNNMAEALAVEKSILTTHHNIPSNQFTFMDGSGGGNTTATNLVVTEWLKIMTQLPSFSAFFDALPVLGVDGSLATVTEFQTNPTLIGAKGEVHAKTGTYIQGSPQGILLKGQSFGGYIDTKSGRRIIYQLVVNDVALHSITDVIEIFQDEGIISAILWRDL</sequence>
<gene>
    <name evidence="3" type="ORF">Llan_2277</name>
</gene>
<dbReference type="PANTHER" id="PTHR30023">
    <property type="entry name" value="D-ALANYL-D-ALANINE CARBOXYPEPTIDASE"/>
    <property type="match status" value="1"/>
</dbReference>
<evidence type="ECO:0000313" key="4">
    <source>
        <dbReference type="Proteomes" id="UP000054869"/>
    </source>
</evidence>
<evidence type="ECO:0000256" key="1">
    <source>
        <dbReference type="ARBA" id="ARBA00006096"/>
    </source>
</evidence>
<dbReference type="RefSeq" id="WP_231950087.1">
    <property type="nucleotide sequence ID" value="NZ_CAAAJD010000049.1"/>
</dbReference>
<name>A0A0W0VFY1_9GAMM</name>
<reference evidence="3 4" key="1">
    <citation type="submission" date="2015-11" db="EMBL/GenBank/DDBJ databases">
        <title>Genomic analysis of 38 Legionella species identifies large and diverse effector repertoires.</title>
        <authorList>
            <person name="Burstein D."/>
            <person name="Amaro F."/>
            <person name="Zusman T."/>
            <person name="Lifshitz Z."/>
            <person name="Cohen O."/>
            <person name="Gilbert J.A."/>
            <person name="Pupko T."/>
            <person name="Shuman H.A."/>
            <person name="Segal G."/>
        </authorList>
    </citation>
    <scope>NUCLEOTIDE SEQUENCE [LARGE SCALE GENOMIC DNA]</scope>
    <source>
        <strain evidence="3 4">ATCC 49751</strain>
    </source>
</reference>
<dbReference type="InterPro" id="IPR000667">
    <property type="entry name" value="Peptidase_S13"/>
</dbReference>
<keyword evidence="2" id="KW-0378">Hydrolase</keyword>
<dbReference type="SUPFAM" id="SSF56601">
    <property type="entry name" value="beta-lactamase/transpeptidase-like"/>
    <property type="match status" value="1"/>
</dbReference>
<accession>A0A0W0VFY1</accession>
<keyword evidence="3" id="KW-0121">Carboxypeptidase</keyword>
<proteinExistence type="inferred from homology"/>
<dbReference type="eggNOG" id="COG2027">
    <property type="taxonomic scope" value="Bacteria"/>
</dbReference>
<dbReference type="Proteomes" id="UP000054869">
    <property type="component" value="Unassembled WGS sequence"/>
</dbReference>
<dbReference type="GO" id="GO:0006508">
    <property type="term" value="P:proteolysis"/>
    <property type="evidence" value="ECO:0007669"/>
    <property type="project" value="InterPro"/>
</dbReference>
<protein>
    <submittedName>
        <fullName evidence="3">Serine-type D-Ala-D-Ala carboxypeptidase</fullName>
    </submittedName>
</protein>
<comment type="similarity">
    <text evidence="1">Belongs to the peptidase S13 family.</text>
</comment>
<dbReference type="GO" id="GO:0004185">
    <property type="term" value="F:serine-type carboxypeptidase activity"/>
    <property type="evidence" value="ECO:0007669"/>
    <property type="project" value="InterPro"/>
</dbReference>
<keyword evidence="3" id="KW-0645">Protease</keyword>
<dbReference type="Gene3D" id="3.50.80.20">
    <property type="entry name" value="D-Ala-D-Ala carboxypeptidase C, peptidase S13"/>
    <property type="match status" value="1"/>
</dbReference>
<evidence type="ECO:0000256" key="2">
    <source>
        <dbReference type="ARBA" id="ARBA00022801"/>
    </source>
</evidence>
<keyword evidence="4" id="KW-1185">Reference proteome</keyword>
<organism evidence="3 4">
    <name type="scientific">Legionella lansingensis</name>
    <dbReference type="NCBI Taxonomy" id="45067"/>
    <lineage>
        <taxon>Bacteria</taxon>
        <taxon>Pseudomonadati</taxon>
        <taxon>Pseudomonadota</taxon>
        <taxon>Gammaproteobacteria</taxon>
        <taxon>Legionellales</taxon>
        <taxon>Legionellaceae</taxon>
        <taxon>Legionella</taxon>
    </lineage>
</organism>
<dbReference type="EMBL" id="LNYI01000056">
    <property type="protein sequence ID" value="KTD19077.1"/>
    <property type="molecule type" value="Genomic_DNA"/>
</dbReference>
<comment type="caution">
    <text evidence="3">The sequence shown here is derived from an EMBL/GenBank/DDBJ whole genome shotgun (WGS) entry which is preliminary data.</text>
</comment>
<evidence type="ECO:0000313" key="3">
    <source>
        <dbReference type="EMBL" id="KTD19077.1"/>
    </source>
</evidence>
<dbReference type="GO" id="GO:0000270">
    <property type="term" value="P:peptidoglycan metabolic process"/>
    <property type="evidence" value="ECO:0007669"/>
    <property type="project" value="TreeGrafter"/>
</dbReference>
<dbReference type="AlphaFoldDB" id="A0A0W0VFY1"/>
<dbReference type="PANTHER" id="PTHR30023:SF0">
    <property type="entry name" value="PENICILLIN-SENSITIVE CARBOXYPEPTIDASE A"/>
    <property type="match status" value="1"/>
</dbReference>
<dbReference type="InterPro" id="IPR012338">
    <property type="entry name" value="Beta-lactam/transpept-like"/>
</dbReference>